<proteinExistence type="predicted"/>
<accession>A0A6B1ILA2</accession>
<dbReference type="Proteomes" id="UP000452321">
    <property type="component" value="Unassembled WGS sequence"/>
</dbReference>
<dbReference type="EMBL" id="WMFC01000009">
    <property type="protein sequence ID" value="MYL67788.1"/>
    <property type="molecule type" value="Genomic_DNA"/>
</dbReference>
<evidence type="ECO:0000313" key="2">
    <source>
        <dbReference type="Proteomes" id="UP000452321"/>
    </source>
</evidence>
<evidence type="ECO:0000313" key="1">
    <source>
        <dbReference type="EMBL" id="MYL67788.1"/>
    </source>
</evidence>
<dbReference type="AlphaFoldDB" id="A0A6B1ILA2"/>
<reference evidence="1 2" key="1">
    <citation type="submission" date="2019-11" db="EMBL/GenBank/DDBJ databases">
        <title>Genome sequences of 17 halophilic strains isolated from different environments.</title>
        <authorList>
            <person name="Furrow R.E."/>
        </authorList>
    </citation>
    <scope>NUCLEOTIDE SEQUENCE [LARGE SCALE GENOMIC DNA]</scope>
    <source>
        <strain evidence="1 2">22502_06_Cabo</strain>
    </source>
</reference>
<protein>
    <recommendedName>
        <fullName evidence="3">HK97 gp10 family phage protein</fullName>
    </recommendedName>
</protein>
<name>A0A6B1ILA2_9EURY</name>
<gene>
    <name evidence="1" type="ORF">GLW30_08590</name>
</gene>
<comment type="caution">
    <text evidence="1">The sequence shown here is derived from an EMBL/GenBank/DDBJ whole genome shotgun (WGS) entry which is preliminary data.</text>
</comment>
<organism evidence="1 2">
    <name type="scientific">Halorubrum distributum</name>
    <dbReference type="NCBI Taxonomy" id="29283"/>
    <lineage>
        <taxon>Archaea</taxon>
        <taxon>Methanobacteriati</taxon>
        <taxon>Methanobacteriota</taxon>
        <taxon>Stenosarchaea group</taxon>
        <taxon>Halobacteria</taxon>
        <taxon>Halobacteriales</taxon>
        <taxon>Haloferacaceae</taxon>
        <taxon>Halorubrum</taxon>
        <taxon>Halorubrum distributum group</taxon>
    </lineage>
</organism>
<sequence length="151" mass="17533">MMTSLPNFEADAPEALLNELEDYAREEIAAQVQSHAHEILRQYGQRNDYDVEPIIEAGETDVSRRGDRVVVRFGWPEPAIYFERGTVEHVVEAKSADVLSFIWEDPPEWVREEFEPEGDGYRVFLPKVEVAGLPESRFIRDTLNWLHAEFR</sequence>
<evidence type="ECO:0008006" key="3">
    <source>
        <dbReference type="Google" id="ProtNLM"/>
    </source>
</evidence>